<evidence type="ECO:0000313" key="4">
    <source>
        <dbReference type="Proteomes" id="UP001218218"/>
    </source>
</evidence>
<dbReference type="AlphaFoldDB" id="A0AAD7EWI0"/>
<comment type="caution">
    <text evidence="3">The sequence shown here is derived from an EMBL/GenBank/DDBJ whole genome shotgun (WGS) entry which is preliminary data.</text>
</comment>
<dbReference type="GO" id="GO:0009982">
    <property type="term" value="F:pseudouridine synthase activity"/>
    <property type="evidence" value="ECO:0007669"/>
    <property type="project" value="InterPro"/>
</dbReference>
<reference evidence="3" key="1">
    <citation type="submission" date="2023-03" db="EMBL/GenBank/DDBJ databases">
        <title>Massive genome expansion in bonnet fungi (Mycena s.s.) driven by repeated elements and novel gene families across ecological guilds.</title>
        <authorList>
            <consortium name="Lawrence Berkeley National Laboratory"/>
            <person name="Harder C.B."/>
            <person name="Miyauchi S."/>
            <person name="Viragh M."/>
            <person name="Kuo A."/>
            <person name="Thoen E."/>
            <person name="Andreopoulos B."/>
            <person name="Lu D."/>
            <person name="Skrede I."/>
            <person name="Drula E."/>
            <person name="Henrissat B."/>
            <person name="Morin E."/>
            <person name="Kohler A."/>
            <person name="Barry K."/>
            <person name="LaButti K."/>
            <person name="Morin E."/>
            <person name="Salamov A."/>
            <person name="Lipzen A."/>
            <person name="Mereny Z."/>
            <person name="Hegedus B."/>
            <person name="Baldrian P."/>
            <person name="Stursova M."/>
            <person name="Weitz H."/>
            <person name="Taylor A."/>
            <person name="Grigoriev I.V."/>
            <person name="Nagy L.G."/>
            <person name="Martin F."/>
            <person name="Kauserud H."/>
        </authorList>
    </citation>
    <scope>NUCLEOTIDE SEQUENCE</scope>
    <source>
        <strain evidence="3">CBHHK002</strain>
    </source>
</reference>
<dbReference type="SUPFAM" id="SSF55120">
    <property type="entry name" value="Pseudouridine synthase"/>
    <property type="match status" value="1"/>
</dbReference>
<dbReference type="Proteomes" id="UP001218218">
    <property type="component" value="Unassembled WGS sequence"/>
</dbReference>
<evidence type="ECO:0000313" key="3">
    <source>
        <dbReference type="EMBL" id="KAJ7353637.1"/>
    </source>
</evidence>
<keyword evidence="4" id="KW-1185">Reference proteome</keyword>
<dbReference type="InterPro" id="IPR020095">
    <property type="entry name" value="PsdUridine_synth_TruA_C"/>
</dbReference>
<proteinExistence type="predicted"/>
<protein>
    <recommendedName>
        <fullName evidence="2">Pseudouridine synthase I TruA alpha/beta domain-containing protein</fullName>
    </recommendedName>
</protein>
<dbReference type="EMBL" id="JARIHO010000011">
    <property type="protein sequence ID" value="KAJ7353637.1"/>
    <property type="molecule type" value="Genomic_DNA"/>
</dbReference>
<feature type="region of interest" description="Disordered" evidence="1">
    <location>
        <begin position="44"/>
        <end position="83"/>
    </location>
</feature>
<dbReference type="GO" id="GO:0003723">
    <property type="term" value="F:RNA binding"/>
    <property type="evidence" value="ECO:0007669"/>
    <property type="project" value="InterPro"/>
</dbReference>
<gene>
    <name evidence="3" type="ORF">DFH08DRAFT_857383</name>
</gene>
<accession>A0AAD7EWI0</accession>
<evidence type="ECO:0000259" key="2">
    <source>
        <dbReference type="Pfam" id="PF01416"/>
    </source>
</evidence>
<dbReference type="InterPro" id="IPR020103">
    <property type="entry name" value="PsdUridine_synth_cat_dom_sf"/>
</dbReference>
<feature type="compositionally biased region" description="Low complexity" evidence="1">
    <location>
        <begin position="57"/>
        <end position="83"/>
    </location>
</feature>
<organism evidence="3 4">
    <name type="scientific">Mycena albidolilacea</name>
    <dbReference type="NCBI Taxonomy" id="1033008"/>
    <lineage>
        <taxon>Eukaryota</taxon>
        <taxon>Fungi</taxon>
        <taxon>Dikarya</taxon>
        <taxon>Basidiomycota</taxon>
        <taxon>Agaricomycotina</taxon>
        <taxon>Agaricomycetes</taxon>
        <taxon>Agaricomycetidae</taxon>
        <taxon>Agaricales</taxon>
        <taxon>Marasmiineae</taxon>
        <taxon>Mycenaceae</taxon>
        <taxon>Mycena</taxon>
    </lineage>
</organism>
<name>A0AAD7EWI0_9AGAR</name>
<dbReference type="Gene3D" id="3.30.70.660">
    <property type="entry name" value="Pseudouridine synthase I, catalytic domain, C-terminal subdomain"/>
    <property type="match status" value="1"/>
</dbReference>
<evidence type="ECO:0000256" key="1">
    <source>
        <dbReference type="SAM" id="MobiDB-lite"/>
    </source>
</evidence>
<sequence length="83" mass="8800">MSADISPVTGSDAAGIHVLDLTGSVFLYHQVRYIIAVLFLAGSGLEPPSSSTRCSMSRPAPKATPSSPPSTRGRSTRWPTRSR</sequence>
<dbReference type="Pfam" id="PF01416">
    <property type="entry name" value="PseudoU_synth_1"/>
    <property type="match status" value="1"/>
</dbReference>
<feature type="domain" description="Pseudouridine synthase I TruA alpha/beta" evidence="2">
    <location>
        <begin position="3"/>
        <end position="59"/>
    </location>
</feature>
<dbReference type="GO" id="GO:0001522">
    <property type="term" value="P:pseudouridine synthesis"/>
    <property type="evidence" value="ECO:0007669"/>
    <property type="project" value="InterPro"/>
</dbReference>
<dbReference type="InterPro" id="IPR020097">
    <property type="entry name" value="PsdUridine_synth_TruA_a/b_dom"/>
</dbReference>